<comment type="similarity">
    <text evidence="1">Belongs to the synembryn family.</text>
</comment>
<dbReference type="GO" id="GO:0005085">
    <property type="term" value="F:guanyl-nucleotide exchange factor activity"/>
    <property type="evidence" value="ECO:0007669"/>
    <property type="project" value="UniProtKB-KW"/>
</dbReference>
<dbReference type="GO" id="GO:0007186">
    <property type="term" value="P:G protein-coupled receptor signaling pathway"/>
    <property type="evidence" value="ECO:0007669"/>
    <property type="project" value="TreeGrafter"/>
</dbReference>
<evidence type="ECO:0000256" key="1">
    <source>
        <dbReference type="ARBA" id="ARBA00009049"/>
    </source>
</evidence>
<protein>
    <recommendedName>
        <fullName evidence="7">Guanine nucleotide exchange factor</fullName>
    </recommendedName>
</protein>
<feature type="region of interest" description="Disordered" evidence="4">
    <location>
        <begin position="113"/>
        <end position="139"/>
    </location>
</feature>
<feature type="compositionally biased region" description="Basic and acidic residues" evidence="4">
    <location>
        <begin position="731"/>
        <end position="790"/>
    </location>
</feature>
<feature type="region of interest" description="Disordered" evidence="4">
    <location>
        <begin position="665"/>
        <end position="708"/>
    </location>
</feature>
<dbReference type="AlphaFoldDB" id="A0AAV5GL01"/>
<accession>A0AAV5GL01</accession>
<dbReference type="Proteomes" id="UP001342314">
    <property type="component" value="Unassembled WGS sequence"/>
</dbReference>
<evidence type="ECO:0000256" key="2">
    <source>
        <dbReference type="ARBA" id="ARBA00022658"/>
    </source>
</evidence>
<keyword evidence="6" id="KW-1185">Reference proteome</keyword>
<feature type="region of interest" description="Disordered" evidence="4">
    <location>
        <begin position="289"/>
        <end position="411"/>
    </location>
</feature>
<evidence type="ECO:0008006" key="7">
    <source>
        <dbReference type="Google" id="ProtNLM"/>
    </source>
</evidence>
<gene>
    <name evidence="5" type="ORF">Rhopal_004182-T1</name>
</gene>
<dbReference type="InterPro" id="IPR019318">
    <property type="entry name" value="Gua_nucleotide_exch_fac_Ric8"/>
</dbReference>
<keyword evidence="2" id="KW-0344">Guanine-nucleotide releasing factor</keyword>
<dbReference type="GO" id="GO:0005737">
    <property type="term" value="C:cytoplasm"/>
    <property type="evidence" value="ECO:0007669"/>
    <property type="project" value="TreeGrafter"/>
</dbReference>
<evidence type="ECO:0000313" key="6">
    <source>
        <dbReference type="Proteomes" id="UP001342314"/>
    </source>
</evidence>
<name>A0AAV5GL01_9BASI</name>
<feature type="compositionally biased region" description="Polar residues" evidence="4">
    <location>
        <begin position="296"/>
        <end position="307"/>
    </location>
</feature>
<keyword evidence="3" id="KW-0143">Chaperone</keyword>
<dbReference type="Pfam" id="PF10165">
    <property type="entry name" value="Ric8"/>
    <property type="match status" value="1"/>
</dbReference>
<evidence type="ECO:0000256" key="3">
    <source>
        <dbReference type="ARBA" id="ARBA00023186"/>
    </source>
</evidence>
<evidence type="ECO:0000313" key="5">
    <source>
        <dbReference type="EMBL" id="GJN91164.1"/>
    </source>
</evidence>
<dbReference type="PANTHER" id="PTHR12425">
    <property type="entry name" value="SYNEMBRYN"/>
    <property type="match status" value="1"/>
</dbReference>
<comment type="caution">
    <text evidence="5">The sequence shown here is derived from an EMBL/GenBank/DDBJ whole genome shotgun (WGS) entry which is preliminary data.</text>
</comment>
<feature type="compositionally biased region" description="Low complexity" evidence="4">
    <location>
        <begin position="375"/>
        <end position="391"/>
    </location>
</feature>
<dbReference type="GO" id="GO:0001965">
    <property type="term" value="F:G-protein alpha-subunit binding"/>
    <property type="evidence" value="ECO:0007669"/>
    <property type="project" value="TreeGrafter"/>
</dbReference>
<dbReference type="EMBL" id="BQKY01000008">
    <property type="protein sequence ID" value="GJN91164.1"/>
    <property type="molecule type" value="Genomic_DNA"/>
</dbReference>
<evidence type="ECO:0000256" key="4">
    <source>
        <dbReference type="SAM" id="MobiDB-lite"/>
    </source>
</evidence>
<reference evidence="5 6" key="1">
    <citation type="submission" date="2021-12" db="EMBL/GenBank/DDBJ databases">
        <title>High titer production of polyol ester of fatty acids by Rhodotorula paludigena BS15 towards product separation-free biomass refinery.</title>
        <authorList>
            <person name="Mano J."/>
            <person name="Ono H."/>
            <person name="Tanaka T."/>
            <person name="Naito K."/>
            <person name="Sushida H."/>
            <person name="Ike M."/>
            <person name="Tokuyasu K."/>
            <person name="Kitaoka M."/>
        </authorList>
    </citation>
    <scope>NUCLEOTIDE SEQUENCE [LARGE SCALE GENOMIC DNA]</scope>
    <source>
        <strain evidence="5 6">BS15</strain>
    </source>
</reference>
<feature type="compositionally biased region" description="Acidic residues" evidence="4">
    <location>
        <begin position="125"/>
        <end position="137"/>
    </location>
</feature>
<sequence length="790" mass="85754">MAAPPALDRFLALSPDARTQPEALAPLSQVLQACAQGFQPAPEQRRKLVAALLATGNKLADQGDSPTRSSFLALVCTLLKILGRSPAGTEELGRSDGVRVLLRLGGLPRIADLRKPAQTPPLADNDNDDNDHDDEDERAAAERAIDSFEADPLSQPEAEALRCLANTLTLHPSAREVFPAVLLADEARKALHGLVRMLGCRGAGFLAGRLLFLLTSLPSDLIAEIALDGACVAALQQFAEQYLTILRSPAHAAQLSTGTPANPPLSDILREHLKLAYNLMLQYSRAPASVPEGFSRPSSPSRQTLSPPTGEVESAPGAKKRFWRTREKSGGSTTSSPDLNRDEASPPDEAEASTSPPRSKSPLAFAKRVVGAVKSSSSPNYSPNTTPKESSPQPPAAPYASQQTEGNSPDSLSLTSAHLFLPLFQPYLALSVSLPLLVPVPATPLSPAAPPSFKDPSPLVRAALNPLLNFPLELEELSGWSTSWLQYVPSRISSEDGTVLRGGGIGSLGERLLELLRGVCDAYFPPDRVPDEPKLLTKRDREHGRALEPPCAPDEWIPTGESVASKIDEILGPVVLLLRKLSMLGEAQFVFRELLFPPHRDRSLPVDRHPTLTGHLVRLLSSVLLRNTSFGVGEFLYNLCDRSPEHLVRAIGYGVASGFLQNRGELIPPPAGEDADDSPSVNPITGAYDPPSNPADDEAPMSDAEKEREAERLYTLFDRMARTGVISAENPVDRARAEGRLQETSDEREAELDRLRREEDELEKEVERDMREWKERRRRATEQGKDPAQV</sequence>
<dbReference type="PANTHER" id="PTHR12425:SF5">
    <property type="entry name" value="SYNEMBRYN"/>
    <property type="match status" value="1"/>
</dbReference>
<feature type="region of interest" description="Disordered" evidence="4">
    <location>
        <begin position="730"/>
        <end position="790"/>
    </location>
</feature>
<organism evidence="5 6">
    <name type="scientific">Rhodotorula paludigena</name>
    <dbReference type="NCBI Taxonomy" id="86838"/>
    <lineage>
        <taxon>Eukaryota</taxon>
        <taxon>Fungi</taxon>
        <taxon>Dikarya</taxon>
        <taxon>Basidiomycota</taxon>
        <taxon>Pucciniomycotina</taxon>
        <taxon>Microbotryomycetes</taxon>
        <taxon>Sporidiobolales</taxon>
        <taxon>Sporidiobolaceae</taxon>
        <taxon>Rhodotorula</taxon>
    </lineage>
</organism>
<proteinExistence type="inferred from homology"/>